<organism evidence="4 5">
    <name type="scientific">Streptomyces pactum</name>
    <dbReference type="NCBI Taxonomy" id="68249"/>
    <lineage>
        <taxon>Bacteria</taxon>
        <taxon>Bacillati</taxon>
        <taxon>Actinomycetota</taxon>
        <taxon>Actinomycetes</taxon>
        <taxon>Kitasatosporales</taxon>
        <taxon>Streptomycetaceae</taxon>
        <taxon>Streptomyces</taxon>
    </lineage>
</organism>
<reference evidence="4 5" key="1">
    <citation type="submission" date="2020-09" db="EMBL/GenBank/DDBJ databases">
        <title>Biosynthesis of the nuclear factor of activated T cells inhibitor NFAT-133 and its congeners in Streptomyces pactum.</title>
        <authorList>
            <person name="Zhou W."/>
            <person name="Posri P."/>
            <person name="Abugrain M.E."/>
            <person name="Weisberg A.J."/>
            <person name="Chang J.H."/>
            <person name="Mahmud T."/>
        </authorList>
    </citation>
    <scope>NUCLEOTIDE SEQUENCE [LARGE SCALE GENOMIC DNA]</scope>
    <source>
        <strain evidence="4 5">ATCC 27456</strain>
    </source>
</reference>
<dbReference type="InterPro" id="IPR036890">
    <property type="entry name" value="HATPase_C_sf"/>
</dbReference>
<dbReference type="SUPFAM" id="SSF55874">
    <property type="entry name" value="ATPase domain of HSP90 chaperone/DNA topoisomerase II/histidine kinase"/>
    <property type="match status" value="1"/>
</dbReference>
<proteinExistence type="predicted"/>
<keyword evidence="5" id="KW-1185">Reference proteome</keyword>
<dbReference type="EMBL" id="JACYXC010000001">
    <property type="protein sequence ID" value="MBH5334784.1"/>
    <property type="molecule type" value="Genomic_DNA"/>
</dbReference>
<dbReference type="Proteomes" id="UP000807371">
    <property type="component" value="Unassembled WGS sequence"/>
</dbReference>
<evidence type="ECO:0000256" key="2">
    <source>
        <dbReference type="SAM" id="MobiDB-lite"/>
    </source>
</evidence>
<dbReference type="InterPro" id="IPR003594">
    <property type="entry name" value="HATPase_dom"/>
</dbReference>
<gene>
    <name evidence="4" type="ORF">IHE55_08240</name>
</gene>
<protein>
    <submittedName>
        <fullName evidence="4">ATP-binding protein</fullName>
    </submittedName>
</protein>
<feature type="domain" description="Histidine kinase/HSP90-like ATPase" evidence="3">
    <location>
        <begin position="29"/>
        <end position="141"/>
    </location>
</feature>
<dbReference type="InterPro" id="IPR050267">
    <property type="entry name" value="Anti-sigma-factor_SerPK"/>
</dbReference>
<dbReference type="RefSeq" id="WP_197988433.1">
    <property type="nucleotide sequence ID" value="NZ_JACYXC010000001.1"/>
</dbReference>
<evidence type="ECO:0000313" key="5">
    <source>
        <dbReference type="Proteomes" id="UP000807371"/>
    </source>
</evidence>
<keyword evidence="1" id="KW-0723">Serine/threonine-protein kinase</keyword>
<sequence length="159" mass="16881">MAEQTAPSATGRGLSPGGAPGRTSVTRVTAHPEEIQHVRRQANEQLRLWGHPKHVRQVVAQGISELLTNVHKHVGHRAPCTLSLVELDGGVRVMVHDSSPEMAVPAEVAWDAETGRGLILLKAMVAELSSEPTPTGKVVSFLVTDPAEESDDGWGPAPA</sequence>
<dbReference type="PANTHER" id="PTHR35526:SF3">
    <property type="entry name" value="ANTI-SIGMA-F FACTOR RSBW"/>
    <property type="match status" value="1"/>
</dbReference>
<keyword evidence="4" id="KW-0547">Nucleotide-binding</keyword>
<dbReference type="PANTHER" id="PTHR35526">
    <property type="entry name" value="ANTI-SIGMA-F FACTOR RSBW-RELATED"/>
    <property type="match status" value="1"/>
</dbReference>
<evidence type="ECO:0000256" key="1">
    <source>
        <dbReference type="ARBA" id="ARBA00022527"/>
    </source>
</evidence>
<feature type="region of interest" description="Disordered" evidence="2">
    <location>
        <begin position="1"/>
        <end position="31"/>
    </location>
</feature>
<keyword evidence="1" id="KW-0808">Transferase</keyword>
<name>A0ABS0NHX0_9ACTN</name>
<comment type="caution">
    <text evidence="4">The sequence shown here is derived from an EMBL/GenBank/DDBJ whole genome shotgun (WGS) entry which is preliminary data.</text>
</comment>
<keyword evidence="1" id="KW-0418">Kinase</keyword>
<dbReference type="GO" id="GO:0005524">
    <property type="term" value="F:ATP binding"/>
    <property type="evidence" value="ECO:0007669"/>
    <property type="project" value="UniProtKB-KW"/>
</dbReference>
<dbReference type="CDD" id="cd16936">
    <property type="entry name" value="HATPase_RsbW-like"/>
    <property type="match status" value="1"/>
</dbReference>
<evidence type="ECO:0000259" key="3">
    <source>
        <dbReference type="Pfam" id="PF13581"/>
    </source>
</evidence>
<keyword evidence="4" id="KW-0067">ATP-binding</keyword>
<dbReference type="Gene3D" id="3.30.565.10">
    <property type="entry name" value="Histidine kinase-like ATPase, C-terminal domain"/>
    <property type="match status" value="1"/>
</dbReference>
<accession>A0ABS0NHX0</accession>
<evidence type="ECO:0000313" key="4">
    <source>
        <dbReference type="EMBL" id="MBH5334784.1"/>
    </source>
</evidence>
<dbReference type="Pfam" id="PF13581">
    <property type="entry name" value="HATPase_c_2"/>
    <property type="match status" value="1"/>
</dbReference>